<dbReference type="Proteomes" id="UP000030765">
    <property type="component" value="Unassembled WGS sequence"/>
</dbReference>
<dbReference type="EnsemblMetazoa" id="ASIC013160-RA">
    <property type="protein sequence ID" value="ASIC013160-PA"/>
    <property type="gene ID" value="ASIC013160"/>
</dbReference>
<name>A0A084W4Q3_ANOSI</name>
<keyword evidence="4" id="KW-1185">Reference proteome</keyword>
<feature type="region of interest" description="Disordered" evidence="1">
    <location>
        <begin position="1"/>
        <end position="25"/>
    </location>
</feature>
<evidence type="ECO:0000313" key="2">
    <source>
        <dbReference type="EMBL" id="KFB45197.1"/>
    </source>
</evidence>
<evidence type="ECO:0000313" key="3">
    <source>
        <dbReference type="EnsemblMetazoa" id="ASIC013160-PA"/>
    </source>
</evidence>
<gene>
    <name evidence="2" type="ORF">ZHAS_00013160</name>
</gene>
<accession>A0A084W4Q3</accession>
<dbReference type="EMBL" id="KE525299">
    <property type="protein sequence ID" value="KFB45197.1"/>
    <property type="molecule type" value="Genomic_DNA"/>
</dbReference>
<evidence type="ECO:0000256" key="1">
    <source>
        <dbReference type="SAM" id="MobiDB-lite"/>
    </source>
</evidence>
<proteinExistence type="predicted"/>
<evidence type="ECO:0000313" key="4">
    <source>
        <dbReference type="Proteomes" id="UP000030765"/>
    </source>
</evidence>
<sequence length="107" mass="11471">MVNEVINNRKLSDMSPHSGNGAAGKGSRIVGEILAVVYMVSRLGWPPVSVASAWDQIRVENLSCFRGSHLYDRSVVKSASMRTAGEETPASEPAARCGFLLPIAIDL</sequence>
<dbReference type="AlphaFoldDB" id="A0A084W4Q3"/>
<reference evidence="3" key="2">
    <citation type="submission" date="2020-05" db="UniProtKB">
        <authorList>
            <consortium name="EnsemblMetazoa"/>
        </authorList>
    </citation>
    <scope>IDENTIFICATION</scope>
</reference>
<dbReference type="VEuPathDB" id="VectorBase:ASIC013160"/>
<dbReference type="EMBL" id="ATLV01020368">
    <property type="status" value="NOT_ANNOTATED_CDS"/>
    <property type="molecule type" value="Genomic_DNA"/>
</dbReference>
<protein>
    <submittedName>
        <fullName evidence="2 3">Protein phosphatase 1 regulatory subunit 16A-like protein</fullName>
    </submittedName>
</protein>
<reference evidence="2 4" key="1">
    <citation type="journal article" date="2014" name="BMC Genomics">
        <title>Genome sequence of Anopheles sinensis provides insight into genetics basis of mosquito competence for malaria parasites.</title>
        <authorList>
            <person name="Zhou D."/>
            <person name="Zhang D."/>
            <person name="Ding G."/>
            <person name="Shi L."/>
            <person name="Hou Q."/>
            <person name="Ye Y."/>
            <person name="Xu Y."/>
            <person name="Zhou H."/>
            <person name="Xiong C."/>
            <person name="Li S."/>
            <person name="Yu J."/>
            <person name="Hong S."/>
            <person name="Yu X."/>
            <person name="Zou P."/>
            <person name="Chen C."/>
            <person name="Chang X."/>
            <person name="Wang W."/>
            <person name="Lv Y."/>
            <person name="Sun Y."/>
            <person name="Ma L."/>
            <person name="Shen B."/>
            <person name="Zhu C."/>
        </authorList>
    </citation>
    <scope>NUCLEOTIDE SEQUENCE [LARGE SCALE GENOMIC DNA]</scope>
</reference>
<organism evidence="2">
    <name type="scientific">Anopheles sinensis</name>
    <name type="common">Mosquito</name>
    <dbReference type="NCBI Taxonomy" id="74873"/>
    <lineage>
        <taxon>Eukaryota</taxon>
        <taxon>Metazoa</taxon>
        <taxon>Ecdysozoa</taxon>
        <taxon>Arthropoda</taxon>
        <taxon>Hexapoda</taxon>
        <taxon>Insecta</taxon>
        <taxon>Pterygota</taxon>
        <taxon>Neoptera</taxon>
        <taxon>Endopterygota</taxon>
        <taxon>Diptera</taxon>
        <taxon>Nematocera</taxon>
        <taxon>Culicoidea</taxon>
        <taxon>Culicidae</taxon>
        <taxon>Anophelinae</taxon>
        <taxon>Anopheles</taxon>
    </lineage>
</organism>